<keyword evidence="4" id="KW-1185">Reference proteome</keyword>
<dbReference type="SMART" id="SM00418">
    <property type="entry name" value="HTH_ARSR"/>
    <property type="match status" value="1"/>
</dbReference>
<dbReference type="PROSITE" id="PS50987">
    <property type="entry name" value="HTH_ARSR_2"/>
    <property type="match status" value="1"/>
</dbReference>
<dbReference type="PANTHER" id="PTHR38600">
    <property type="entry name" value="TRANSCRIPTIONAL REGULATORY PROTEIN"/>
    <property type="match status" value="1"/>
</dbReference>
<dbReference type="Proteomes" id="UP000521199">
    <property type="component" value="Unassembled WGS sequence"/>
</dbReference>
<comment type="caution">
    <text evidence="3">The sequence shown here is derived from an EMBL/GenBank/DDBJ whole genome shotgun (WGS) entry which is preliminary data.</text>
</comment>
<dbReference type="SUPFAM" id="SSF46785">
    <property type="entry name" value="Winged helix' DNA-binding domain"/>
    <property type="match status" value="1"/>
</dbReference>
<sequence>MVESIATDRLDAVFHALADPTRRAMLQRLATREHNVGDLAAPFAMSLAAASKHIQVLERAGLVQREVQGRRHICRLDAAPLHRGVEWLRHYERFWNARLDALDALLRAEDAAANPAGKAGTRKSAASGNPARAGAATAPARERSRAPAPRKRKSRTA</sequence>
<proteinExistence type="predicted"/>
<dbReference type="GO" id="GO:0003677">
    <property type="term" value="F:DNA binding"/>
    <property type="evidence" value="ECO:0007669"/>
    <property type="project" value="UniProtKB-KW"/>
</dbReference>
<reference evidence="3 4" key="1">
    <citation type="submission" date="2020-08" db="EMBL/GenBank/DDBJ databases">
        <title>Genomic Encyclopedia of Type Strains, Phase IV (KMG-IV): sequencing the most valuable type-strain genomes for metagenomic binning, comparative biology and taxonomic classification.</title>
        <authorList>
            <person name="Goeker M."/>
        </authorList>
    </citation>
    <scope>NUCLEOTIDE SEQUENCE [LARGE SCALE GENOMIC DNA]</scope>
    <source>
        <strain evidence="3 4">DSM 24163</strain>
    </source>
</reference>
<name>A0A7W8D6E9_9GAMM</name>
<dbReference type="AlphaFoldDB" id="A0A7W8D6E9"/>
<dbReference type="NCBIfam" id="NF033788">
    <property type="entry name" value="HTH_metalloreg"/>
    <property type="match status" value="1"/>
</dbReference>
<evidence type="ECO:0000313" key="4">
    <source>
        <dbReference type="Proteomes" id="UP000521199"/>
    </source>
</evidence>
<dbReference type="PRINTS" id="PR00778">
    <property type="entry name" value="HTHARSR"/>
</dbReference>
<dbReference type="Gene3D" id="1.10.10.10">
    <property type="entry name" value="Winged helix-like DNA-binding domain superfamily/Winged helix DNA-binding domain"/>
    <property type="match status" value="1"/>
</dbReference>
<dbReference type="CDD" id="cd00090">
    <property type="entry name" value="HTH_ARSR"/>
    <property type="match status" value="1"/>
</dbReference>
<dbReference type="EMBL" id="JACHHP010000002">
    <property type="protein sequence ID" value="MBB5207645.1"/>
    <property type="molecule type" value="Genomic_DNA"/>
</dbReference>
<organism evidence="3 4">
    <name type="scientific">Chiayiivirga flava</name>
    <dbReference type="NCBI Taxonomy" id="659595"/>
    <lineage>
        <taxon>Bacteria</taxon>
        <taxon>Pseudomonadati</taxon>
        <taxon>Pseudomonadota</taxon>
        <taxon>Gammaproteobacteria</taxon>
        <taxon>Lysobacterales</taxon>
        <taxon>Lysobacteraceae</taxon>
        <taxon>Chiayiivirga</taxon>
    </lineage>
</organism>
<feature type="domain" description="HTH arsR-type" evidence="2">
    <location>
        <begin position="2"/>
        <end position="96"/>
    </location>
</feature>
<dbReference type="Pfam" id="PF12840">
    <property type="entry name" value="HTH_20"/>
    <property type="match status" value="1"/>
</dbReference>
<dbReference type="InterPro" id="IPR011991">
    <property type="entry name" value="ArsR-like_HTH"/>
</dbReference>
<dbReference type="RefSeq" id="WP_183960186.1">
    <property type="nucleotide sequence ID" value="NZ_JACHHP010000002.1"/>
</dbReference>
<dbReference type="InterPro" id="IPR001845">
    <property type="entry name" value="HTH_ArsR_DNA-bd_dom"/>
</dbReference>
<gene>
    <name evidence="3" type="ORF">HNQ52_001174</name>
</gene>
<protein>
    <submittedName>
        <fullName evidence="3">DNA-binding transcriptional ArsR family regulator</fullName>
    </submittedName>
</protein>
<feature type="compositionally biased region" description="Low complexity" evidence="1">
    <location>
        <begin position="124"/>
        <end position="139"/>
    </location>
</feature>
<evidence type="ECO:0000259" key="2">
    <source>
        <dbReference type="PROSITE" id="PS50987"/>
    </source>
</evidence>
<dbReference type="PANTHER" id="PTHR38600:SF2">
    <property type="entry name" value="SLL0088 PROTEIN"/>
    <property type="match status" value="1"/>
</dbReference>
<evidence type="ECO:0000313" key="3">
    <source>
        <dbReference type="EMBL" id="MBB5207645.1"/>
    </source>
</evidence>
<feature type="compositionally biased region" description="Basic residues" evidence="1">
    <location>
        <begin position="148"/>
        <end position="157"/>
    </location>
</feature>
<accession>A0A7W8D6E9</accession>
<feature type="region of interest" description="Disordered" evidence="1">
    <location>
        <begin position="112"/>
        <end position="157"/>
    </location>
</feature>
<dbReference type="InterPro" id="IPR036390">
    <property type="entry name" value="WH_DNA-bd_sf"/>
</dbReference>
<dbReference type="InterPro" id="IPR036388">
    <property type="entry name" value="WH-like_DNA-bd_sf"/>
</dbReference>
<keyword evidence="3" id="KW-0238">DNA-binding</keyword>
<dbReference type="GO" id="GO:0003700">
    <property type="term" value="F:DNA-binding transcription factor activity"/>
    <property type="evidence" value="ECO:0007669"/>
    <property type="project" value="InterPro"/>
</dbReference>
<evidence type="ECO:0000256" key="1">
    <source>
        <dbReference type="SAM" id="MobiDB-lite"/>
    </source>
</evidence>